<comment type="caution">
    <text evidence="2">The sequence shown here is derived from an EMBL/GenBank/DDBJ whole genome shotgun (WGS) entry which is preliminary data.</text>
</comment>
<feature type="region of interest" description="Disordered" evidence="1">
    <location>
        <begin position="66"/>
        <end position="94"/>
    </location>
</feature>
<keyword evidence="3" id="KW-1185">Reference proteome</keyword>
<reference evidence="2 3" key="1">
    <citation type="journal article" date="2023" name="BMC Biotechnol.">
        <title>Vitis rotundifolia cv Carlos genome sequencing.</title>
        <authorList>
            <person name="Huff M."/>
            <person name="Hulse-Kemp A."/>
            <person name="Scheffler B."/>
            <person name="Youngblood R."/>
            <person name="Simpson S."/>
            <person name="Babiker E."/>
            <person name="Staton M."/>
        </authorList>
    </citation>
    <scope>NUCLEOTIDE SEQUENCE [LARGE SCALE GENOMIC DNA]</scope>
    <source>
        <tissue evidence="2">Leaf</tissue>
    </source>
</reference>
<evidence type="ECO:0000256" key="1">
    <source>
        <dbReference type="SAM" id="MobiDB-lite"/>
    </source>
</evidence>
<protein>
    <submittedName>
        <fullName evidence="2">Uncharacterized protein</fullName>
    </submittedName>
</protein>
<evidence type="ECO:0000313" key="2">
    <source>
        <dbReference type="EMBL" id="KAJ9684974.1"/>
    </source>
</evidence>
<organism evidence="2 3">
    <name type="scientific">Vitis rotundifolia</name>
    <name type="common">Muscadine grape</name>
    <dbReference type="NCBI Taxonomy" id="103349"/>
    <lineage>
        <taxon>Eukaryota</taxon>
        <taxon>Viridiplantae</taxon>
        <taxon>Streptophyta</taxon>
        <taxon>Embryophyta</taxon>
        <taxon>Tracheophyta</taxon>
        <taxon>Spermatophyta</taxon>
        <taxon>Magnoliopsida</taxon>
        <taxon>eudicotyledons</taxon>
        <taxon>Gunneridae</taxon>
        <taxon>Pentapetalae</taxon>
        <taxon>rosids</taxon>
        <taxon>Vitales</taxon>
        <taxon>Vitaceae</taxon>
        <taxon>Viteae</taxon>
        <taxon>Vitis</taxon>
    </lineage>
</organism>
<feature type="compositionally biased region" description="Basic and acidic residues" evidence="1">
    <location>
        <begin position="77"/>
        <end position="94"/>
    </location>
</feature>
<name>A0AA38ZAQ0_VITRO</name>
<accession>A0AA38ZAQ0</accession>
<dbReference type="Proteomes" id="UP001168098">
    <property type="component" value="Unassembled WGS sequence"/>
</dbReference>
<dbReference type="EMBL" id="JARBHA010000013">
    <property type="protein sequence ID" value="KAJ9684974.1"/>
    <property type="molecule type" value="Genomic_DNA"/>
</dbReference>
<evidence type="ECO:0000313" key="3">
    <source>
        <dbReference type="Proteomes" id="UP001168098"/>
    </source>
</evidence>
<dbReference type="AlphaFoldDB" id="A0AA38ZAQ0"/>
<gene>
    <name evidence="2" type="ORF">PVL29_017126</name>
</gene>
<sequence>MFCHSKCKEKHYKNECKRYCDACGKAMKGFIYHCVAHNLDLHLFSSVQGWAYASSNEDYYVAVQNEGGSGSDDDDDKSVAEMSKMELQHNSKGNEGRGNKYWKMLKSILKIIMCVL</sequence>
<proteinExistence type="predicted"/>